<dbReference type="InterPro" id="IPR009210">
    <property type="entry name" value="ASCC1"/>
</dbReference>
<dbReference type="PANTHER" id="PTHR13360">
    <property type="entry name" value="ACTIVATING SIGNAL COINTEGRATOR 1 COMPLEX SUBUNIT 1"/>
    <property type="match status" value="1"/>
</dbReference>
<keyword evidence="3" id="KW-1185">Reference proteome</keyword>
<dbReference type="GO" id="GO:0005634">
    <property type="term" value="C:nucleus"/>
    <property type="evidence" value="ECO:0007669"/>
    <property type="project" value="TreeGrafter"/>
</dbReference>
<organism evidence="2 3">
    <name type="scientific">Geosmithia morbida</name>
    <dbReference type="NCBI Taxonomy" id="1094350"/>
    <lineage>
        <taxon>Eukaryota</taxon>
        <taxon>Fungi</taxon>
        <taxon>Dikarya</taxon>
        <taxon>Ascomycota</taxon>
        <taxon>Pezizomycotina</taxon>
        <taxon>Sordariomycetes</taxon>
        <taxon>Hypocreomycetidae</taxon>
        <taxon>Hypocreales</taxon>
        <taxon>Bionectriaceae</taxon>
        <taxon>Geosmithia</taxon>
    </lineage>
</organism>
<dbReference type="GO" id="GO:0006355">
    <property type="term" value="P:regulation of DNA-templated transcription"/>
    <property type="evidence" value="ECO:0007669"/>
    <property type="project" value="TreeGrafter"/>
</dbReference>
<name>A0A9P4YVA8_9HYPO</name>
<evidence type="ECO:0000259" key="1">
    <source>
        <dbReference type="Pfam" id="PF10469"/>
    </source>
</evidence>
<dbReference type="AlphaFoldDB" id="A0A9P4YVA8"/>
<protein>
    <submittedName>
        <fullName evidence="2">Activating signal cointegrator complex subunit 1</fullName>
    </submittedName>
</protein>
<dbReference type="RefSeq" id="XP_035320301.1">
    <property type="nucleotide sequence ID" value="XM_035464037.1"/>
</dbReference>
<proteinExistence type="predicted"/>
<dbReference type="InterPro" id="IPR019510">
    <property type="entry name" value="AKAP7-like_phosphoesterase"/>
</dbReference>
<dbReference type="GO" id="GO:0006307">
    <property type="term" value="P:DNA alkylation repair"/>
    <property type="evidence" value="ECO:0007669"/>
    <property type="project" value="InterPro"/>
</dbReference>
<comment type="caution">
    <text evidence="2">The sequence shown here is derived from an EMBL/GenBank/DDBJ whole genome shotgun (WGS) entry which is preliminary data.</text>
</comment>
<dbReference type="Proteomes" id="UP000749293">
    <property type="component" value="Unassembled WGS sequence"/>
</dbReference>
<gene>
    <name evidence="2" type="ORF">GMORB2_2057</name>
</gene>
<sequence>MPPKPPPPTHFLCIPLSGPQLSRSLSSFKADVSGVGASSKRSTVIPEQAVRPPGTLHLTLGVMSLREPGAISRAITVLQSMRLRDILDKASAQQEGGDKEGEERPPLSLTMRGLEAMRRASATTVLYVPPVDRGGVLRRFCELLRQSFLDAGVMADDRRPLLLHATVVNTIYVKKQQQQQQDDGQRRRQSRQRLELDARDLIARYKDYVWAEELSVRTVAICRMGAIKVEGSDGDQAYEVEGEIHFD</sequence>
<dbReference type="EMBL" id="JAANYQ010000012">
    <property type="protein sequence ID" value="KAF4121649.1"/>
    <property type="molecule type" value="Genomic_DNA"/>
</dbReference>
<evidence type="ECO:0000313" key="3">
    <source>
        <dbReference type="Proteomes" id="UP000749293"/>
    </source>
</evidence>
<dbReference type="Pfam" id="PF10469">
    <property type="entry name" value="AKAP7_NLS"/>
    <property type="match status" value="1"/>
</dbReference>
<accession>A0A9P4YVA8</accession>
<dbReference type="PANTHER" id="PTHR13360:SF1">
    <property type="entry name" value="ACTIVATING SIGNAL COINTEGRATOR 1 COMPLEX SUBUNIT 1"/>
    <property type="match status" value="1"/>
</dbReference>
<feature type="domain" description="A-kinase anchor protein 7-like phosphoesterase" evidence="1">
    <location>
        <begin position="8"/>
        <end position="246"/>
    </location>
</feature>
<dbReference type="GeneID" id="55968287"/>
<evidence type="ECO:0000313" key="2">
    <source>
        <dbReference type="EMBL" id="KAF4121649.1"/>
    </source>
</evidence>
<dbReference type="Gene3D" id="3.90.1140.10">
    <property type="entry name" value="Cyclic phosphodiesterase"/>
    <property type="match status" value="1"/>
</dbReference>
<reference evidence="2" key="1">
    <citation type="submission" date="2020-03" db="EMBL/GenBank/DDBJ databases">
        <title>Site-based positive gene gene selection in Geosmithia morbida across the United States reveals a broad range of putative effectors and factors for local host and environmental adapation.</title>
        <authorList>
            <person name="Onufrak A."/>
            <person name="Murdoch R.W."/>
            <person name="Gazis R."/>
            <person name="Huff M."/>
            <person name="Staton M."/>
            <person name="Klingeman W."/>
            <person name="Hadziabdic D."/>
        </authorList>
    </citation>
    <scope>NUCLEOTIDE SEQUENCE</scope>
    <source>
        <strain evidence="2">1262</strain>
    </source>
</reference>
<dbReference type="OrthoDB" id="277832at2759"/>